<evidence type="ECO:0000313" key="1">
    <source>
        <dbReference type="EMBL" id="KAK7501790.1"/>
    </source>
</evidence>
<comment type="caution">
    <text evidence="1">The sequence shown here is derived from an EMBL/GenBank/DDBJ whole genome shotgun (WGS) entry which is preliminary data.</text>
</comment>
<sequence>MPRDQKKRRVSKSDSHEETGCEKCRRFEATNSVVVAQDLITDVVTKQRNAKKALGQFFETINAALNKTEDETVCIHTKNPHLLGEFDKKVDDKLAKLLSDDSFYEENFDRYIYDPNHVVFKVKERKRPISILDYATKVSLNKGLTDPTYTQMTRFVKLIHSERQGKTSPTQTAEFVFARNDEVKVKAEPGVPFQESVRVQAKPAKDKLRGLPGSDTNDNRIDKQLDLWWKEQDLPEFISAFTKLHDGGSVFLGVLEIFDERIQTRKFMSHGIVLNGDERRELKTKLQQKINEMKWFSPLSEDPNGVINVTYHEVRNGEENECVVEVSVKYFHGLSFVGGGPKAFERQGNNKPTEIPFNTLSKELLDASV</sequence>
<keyword evidence="2" id="KW-1185">Reference proteome</keyword>
<protein>
    <recommendedName>
        <fullName evidence="3">Schlafen AlbA-2 domain-containing protein</fullName>
    </recommendedName>
</protein>
<evidence type="ECO:0000313" key="2">
    <source>
        <dbReference type="Proteomes" id="UP001519460"/>
    </source>
</evidence>
<evidence type="ECO:0008006" key="3">
    <source>
        <dbReference type="Google" id="ProtNLM"/>
    </source>
</evidence>
<gene>
    <name evidence="1" type="ORF">BaRGS_00006876</name>
</gene>
<reference evidence="1 2" key="1">
    <citation type="journal article" date="2023" name="Sci. Data">
        <title>Genome assembly of the Korean intertidal mud-creeper Batillaria attramentaria.</title>
        <authorList>
            <person name="Patra A.K."/>
            <person name="Ho P.T."/>
            <person name="Jun S."/>
            <person name="Lee S.J."/>
            <person name="Kim Y."/>
            <person name="Won Y.J."/>
        </authorList>
    </citation>
    <scope>NUCLEOTIDE SEQUENCE [LARGE SCALE GENOMIC DNA]</scope>
    <source>
        <strain evidence="1">Wonlab-2016</strain>
    </source>
</reference>
<organism evidence="1 2">
    <name type="scientific">Batillaria attramentaria</name>
    <dbReference type="NCBI Taxonomy" id="370345"/>
    <lineage>
        <taxon>Eukaryota</taxon>
        <taxon>Metazoa</taxon>
        <taxon>Spiralia</taxon>
        <taxon>Lophotrochozoa</taxon>
        <taxon>Mollusca</taxon>
        <taxon>Gastropoda</taxon>
        <taxon>Caenogastropoda</taxon>
        <taxon>Sorbeoconcha</taxon>
        <taxon>Cerithioidea</taxon>
        <taxon>Batillariidae</taxon>
        <taxon>Batillaria</taxon>
    </lineage>
</organism>
<accession>A0ABD0LQK9</accession>
<dbReference type="Proteomes" id="UP001519460">
    <property type="component" value="Unassembled WGS sequence"/>
</dbReference>
<proteinExistence type="predicted"/>
<dbReference type="AlphaFoldDB" id="A0ABD0LQK9"/>
<name>A0ABD0LQK9_9CAEN</name>
<dbReference type="EMBL" id="JACVVK020000029">
    <property type="protein sequence ID" value="KAK7501790.1"/>
    <property type="molecule type" value="Genomic_DNA"/>
</dbReference>